<keyword evidence="1" id="KW-0963">Cytoplasm</keyword>
<evidence type="ECO:0000256" key="2">
    <source>
        <dbReference type="ARBA" id="ARBA00022670"/>
    </source>
</evidence>
<keyword evidence="2" id="KW-0645">Protease</keyword>
<organism evidence="4 5">
    <name type="scientific">Prunus mume</name>
    <name type="common">Japanese apricot</name>
    <name type="synonym">Armeniaca mume</name>
    <dbReference type="NCBI Taxonomy" id="102107"/>
    <lineage>
        <taxon>Eukaryota</taxon>
        <taxon>Viridiplantae</taxon>
        <taxon>Streptophyta</taxon>
        <taxon>Embryophyta</taxon>
        <taxon>Tracheophyta</taxon>
        <taxon>Spermatophyta</taxon>
        <taxon>Magnoliopsida</taxon>
        <taxon>eudicotyledons</taxon>
        <taxon>Gunneridae</taxon>
        <taxon>Pentapetalae</taxon>
        <taxon>rosids</taxon>
        <taxon>fabids</taxon>
        <taxon>Rosales</taxon>
        <taxon>Rosaceae</taxon>
        <taxon>Amygdaloideae</taxon>
        <taxon>Amygdaleae</taxon>
        <taxon>Prunus</taxon>
    </lineage>
</organism>
<dbReference type="Proteomes" id="UP000694861">
    <property type="component" value="Linkage group LG3"/>
</dbReference>
<reference evidence="4" key="2">
    <citation type="journal article" date="2012" name="Nat. Commun.">
        <title>The genome of Prunus mume.</title>
        <authorList>
            <person name="Zhang Q."/>
            <person name="Chen W."/>
            <person name="Sun L."/>
            <person name="Zhao F."/>
            <person name="Huang B."/>
            <person name="Yang W."/>
            <person name="Tao Y."/>
            <person name="Wang J."/>
            <person name="Yuan Z."/>
            <person name="Fan G."/>
            <person name="Xing Z."/>
            <person name="Han C."/>
            <person name="Pan H."/>
            <person name="Zhong X."/>
            <person name="Shi W."/>
            <person name="Liang X."/>
            <person name="Du D."/>
            <person name="Sun F."/>
            <person name="Xu Z."/>
            <person name="Hao R."/>
            <person name="Lv T."/>
            <person name="Lv Y."/>
            <person name="Zheng Z."/>
            <person name="Sun M."/>
            <person name="Luo L."/>
            <person name="Cai M."/>
            <person name="Gao Y."/>
            <person name="Wang J."/>
            <person name="Yin Y."/>
            <person name="Xu X."/>
            <person name="Cheng T."/>
            <person name="Wang J."/>
        </authorList>
    </citation>
    <scope>NUCLEOTIDE SEQUENCE [LARGE SCALE GENOMIC DNA]</scope>
</reference>
<keyword evidence="3" id="KW-0378">Hydrolase</keyword>
<dbReference type="CDD" id="cd01906">
    <property type="entry name" value="proteasome_protease_HslV"/>
    <property type="match status" value="1"/>
</dbReference>
<proteinExistence type="predicted"/>
<evidence type="ECO:0000256" key="1">
    <source>
        <dbReference type="ARBA" id="ARBA00022490"/>
    </source>
</evidence>
<keyword evidence="4" id="KW-1185">Reference proteome</keyword>
<evidence type="ECO:0000313" key="6">
    <source>
        <dbReference type="RefSeq" id="XP_016648466.1"/>
    </source>
</evidence>
<dbReference type="Gene3D" id="3.60.20.10">
    <property type="entry name" value="Glutamine Phosphoribosylpyrophosphate, subunit 1, domain 1"/>
    <property type="match status" value="1"/>
</dbReference>
<dbReference type="SUPFAM" id="SSF56235">
    <property type="entry name" value="N-terminal nucleophile aminohydrolases (Ntn hydrolases)"/>
    <property type="match status" value="1"/>
</dbReference>
<evidence type="ECO:0000256" key="3">
    <source>
        <dbReference type="ARBA" id="ARBA00022801"/>
    </source>
</evidence>
<accession>A0ABM1LM38</accession>
<sequence length="302" mass="34651">MGMANAYSMINQELQNSVSEKEYLEKTNQDFKVKEWGTTNLAIICDDKIFVGVDSRATSGMDKGFIISETAGKLFRINDYNILGAMAGNAIDCSNTLTYVKRKMENLKEVMEHMRNTKDAMEIDEIEDLLGIHFAVDEIEDLGIHFAAREAKKYIDIQSNSFDGSPLIIGWEQKDERFDPHIYKVSKEDFIIESTRHELVVNGSGGERAALYWRQHYKPGNNSREEILNLMKRTLSYVSLFDEMSGGIMRVVEMKPLGYNEEYNQQVLQVLFDHYDHLAIWKGKRLLDLGPRSQSKIPNQLS</sequence>
<dbReference type="InterPro" id="IPR023333">
    <property type="entry name" value="Proteasome_suB-type"/>
</dbReference>
<evidence type="ECO:0000313" key="4">
    <source>
        <dbReference type="Proteomes" id="UP000694861"/>
    </source>
</evidence>
<dbReference type="PANTHER" id="PTHR32194:SF0">
    <property type="entry name" value="ATP-DEPENDENT PROTEASE SUBUNIT HSLV"/>
    <property type="match status" value="1"/>
</dbReference>
<gene>
    <name evidence="5 6" type="primary">LOC103324829</name>
</gene>
<dbReference type="Pfam" id="PF00227">
    <property type="entry name" value="Proteasome"/>
    <property type="match status" value="1"/>
</dbReference>
<dbReference type="PANTHER" id="PTHR32194">
    <property type="entry name" value="METALLOPROTEASE TLDD"/>
    <property type="match status" value="1"/>
</dbReference>
<protein>
    <submittedName>
        <fullName evidence="5 6">Proteasome subunit beta type-5-B-like isoform X2</fullName>
    </submittedName>
</protein>
<reference evidence="4" key="1">
    <citation type="journal article" date="1997" name="Nucleic Acids Res.">
        <title>tRNAscan-SE: a program for improved detection of transfer RNA genes in genomic sequence.</title>
        <authorList>
            <person name="Lowe T.M."/>
            <person name="Eddy S.R."/>
        </authorList>
    </citation>
    <scope>NUCLEOTIDE SEQUENCE [LARGE SCALE GENOMIC DNA]</scope>
</reference>
<dbReference type="InterPro" id="IPR001353">
    <property type="entry name" value="Proteasome_sua/b"/>
</dbReference>
<dbReference type="InterPro" id="IPR029055">
    <property type="entry name" value="Ntn_hydrolases_N"/>
</dbReference>
<name>A0ABM1LM38_PRUMU</name>
<dbReference type="GeneID" id="103324829"/>
<dbReference type="RefSeq" id="XP_016648465.1">
    <property type="nucleotide sequence ID" value="XM_016792979.1"/>
</dbReference>
<reference evidence="5 6" key="3">
    <citation type="submission" date="2025-05" db="UniProtKB">
        <authorList>
            <consortium name="RefSeq"/>
        </authorList>
    </citation>
    <scope>IDENTIFICATION</scope>
</reference>
<evidence type="ECO:0000313" key="5">
    <source>
        <dbReference type="RefSeq" id="XP_016648465.1"/>
    </source>
</evidence>
<dbReference type="RefSeq" id="XP_016648466.1">
    <property type="nucleotide sequence ID" value="XM_016792980.1"/>
</dbReference>